<dbReference type="GO" id="GO:0008270">
    <property type="term" value="F:zinc ion binding"/>
    <property type="evidence" value="ECO:0007669"/>
    <property type="project" value="UniProtKB-KW"/>
</dbReference>
<dbReference type="Proteomes" id="UP000327013">
    <property type="component" value="Chromosome 8"/>
</dbReference>
<dbReference type="PANTHER" id="PTHR15710:SF202">
    <property type="entry name" value="RING-TYPE E3 UBIQUITIN TRANSFERASE"/>
    <property type="match status" value="1"/>
</dbReference>
<proteinExistence type="predicted"/>
<dbReference type="Pfam" id="PF13639">
    <property type="entry name" value="zf-RING_2"/>
    <property type="match status" value="1"/>
</dbReference>
<evidence type="ECO:0000256" key="2">
    <source>
        <dbReference type="ARBA" id="ARBA00012483"/>
    </source>
</evidence>
<dbReference type="SMART" id="SM00184">
    <property type="entry name" value="RING"/>
    <property type="match status" value="1"/>
</dbReference>
<dbReference type="InterPro" id="IPR013083">
    <property type="entry name" value="Znf_RING/FYVE/PHD"/>
</dbReference>
<evidence type="ECO:0000256" key="1">
    <source>
        <dbReference type="ARBA" id="ARBA00000900"/>
    </source>
</evidence>
<accession>A0A5N6RRP6</accession>
<evidence type="ECO:0000256" key="3">
    <source>
        <dbReference type="ARBA" id="ARBA00022679"/>
    </source>
</evidence>
<keyword evidence="5 8" id="KW-0863">Zinc-finger</keyword>
<dbReference type="EC" id="2.3.2.27" evidence="2"/>
<keyword evidence="3" id="KW-0808">Transferase</keyword>
<dbReference type="GO" id="GO:0016567">
    <property type="term" value="P:protein ubiquitination"/>
    <property type="evidence" value="ECO:0007669"/>
    <property type="project" value="TreeGrafter"/>
</dbReference>
<evidence type="ECO:0000256" key="7">
    <source>
        <dbReference type="ARBA" id="ARBA00022833"/>
    </source>
</evidence>
<dbReference type="EMBL" id="CM017328">
    <property type="protein sequence ID" value="KAE8125015.1"/>
    <property type="molecule type" value="Genomic_DNA"/>
</dbReference>
<evidence type="ECO:0000313" key="12">
    <source>
        <dbReference type="Proteomes" id="UP000327013"/>
    </source>
</evidence>
<feature type="region of interest" description="Disordered" evidence="9">
    <location>
        <begin position="1"/>
        <end position="23"/>
    </location>
</feature>
<gene>
    <name evidence="11" type="ORF">FH972_019853</name>
</gene>
<feature type="compositionally biased region" description="Low complexity" evidence="9">
    <location>
        <begin position="1"/>
        <end position="15"/>
    </location>
</feature>
<dbReference type="OrthoDB" id="8062037at2759"/>
<sequence>MAEVSSSSSSNLNLLDPEPNDVAPQTQTLTLTLDSLPYWSNLSDPQFPLNDLYSSRRSTLLIRSLPEDDDVSDIDSIANAADLYARDNQVNFVMDLFHQRVDQSQVMGDAHLVCEALNDSLFGVIEGNLDVGIDDGLELDLGLGLDLGFRVDRHCFDGDESDNCGFMVENCAGGGDAASAAYDDDDDDGFFVGRRVSRSESGQPRSTVSAGERVWLSGFGSDDSDEDENDLVLGIDLQSENDDYYGELDRVLEGDNHDDTSVNVPLCWDSFQLEDHREANEDFEWEEVDGRVDEREFLSMFLDAEDERPPVSVSVSPVIGPEEEGSVVRVGGLENLGWEVLLNATNLEMNSGLDDDGEPYFGDHEDYIHNADAEYEMLFGQFADYDIMGRPPASKSVVQNLPWVVMTQEEVDNNNALCAVCKDDMNVGEQGMLLPCAHRYHRDCIVPWLGIRNTCPVCRYELPTDDADYERRRVQRASRSA</sequence>
<keyword evidence="4" id="KW-0479">Metal-binding</keyword>
<comment type="catalytic activity">
    <reaction evidence="1">
        <text>S-ubiquitinyl-[E2 ubiquitin-conjugating enzyme]-L-cysteine + [acceptor protein]-L-lysine = [E2 ubiquitin-conjugating enzyme]-L-cysteine + N(6)-ubiquitinyl-[acceptor protein]-L-lysine.</text>
        <dbReference type="EC" id="2.3.2.27"/>
    </reaction>
</comment>
<organism evidence="11 12">
    <name type="scientific">Carpinus fangiana</name>
    <dbReference type="NCBI Taxonomy" id="176857"/>
    <lineage>
        <taxon>Eukaryota</taxon>
        <taxon>Viridiplantae</taxon>
        <taxon>Streptophyta</taxon>
        <taxon>Embryophyta</taxon>
        <taxon>Tracheophyta</taxon>
        <taxon>Spermatophyta</taxon>
        <taxon>Magnoliopsida</taxon>
        <taxon>eudicotyledons</taxon>
        <taxon>Gunneridae</taxon>
        <taxon>Pentapetalae</taxon>
        <taxon>rosids</taxon>
        <taxon>fabids</taxon>
        <taxon>Fagales</taxon>
        <taxon>Betulaceae</taxon>
        <taxon>Carpinus</taxon>
    </lineage>
</organism>
<dbReference type="Gene3D" id="3.30.40.10">
    <property type="entry name" value="Zinc/RING finger domain, C3HC4 (zinc finger)"/>
    <property type="match status" value="1"/>
</dbReference>
<protein>
    <recommendedName>
        <fullName evidence="2">RING-type E3 ubiquitin transferase</fullName>
        <ecNumber evidence="2">2.3.2.27</ecNumber>
    </recommendedName>
</protein>
<evidence type="ECO:0000256" key="5">
    <source>
        <dbReference type="ARBA" id="ARBA00022771"/>
    </source>
</evidence>
<dbReference type="AlphaFoldDB" id="A0A5N6RRP6"/>
<evidence type="ECO:0000256" key="8">
    <source>
        <dbReference type="PROSITE-ProRule" id="PRU00175"/>
    </source>
</evidence>
<dbReference type="GO" id="GO:0061630">
    <property type="term" value="F:ubiquitin protein ligase activity"/>
    <property type="evidence" value="ECO:0007669"/>
    <property type="project" value="UniProtKB-EC"/>
</dbReference>
<evidence type="ECO:0000313" key="11">
    <source>
        <dbReference type="EMBL" id="KAE8125015.1"/>
    </source>
</evidence>
<evidence type="ECO:0000256" key="4">
    <source>
        <dbReference type="ARBA" id="ARBA00022723"/>
    </source>
</evidence>
<dbReference type="PANTHER" id="PTHR15710">
    <property type="entry name" value="E3 UBIQUITIN-PROTEIN LIGASE PRAJA"/>
    <property type="match status" value="1"/>
</dbReference>
<evidence type="ECO:0000256" key="9">
    <source>
        <dbReference type="SAM" id="MobiDB-lite"/>
    </source>
</evidence>
<dbReference type="InterPro" id="IPR001841">
    <property type="entry name" value="Znf_RING"/>
</dbReference>
<keyword evidence="12" id="KW-1185">Reference proteome</keyword>
<dbReference type="FunFam" id="3.30.40.10:FF:000022">
    <property type="entry name" value="E3 ubiquitin-protein ligase RING1-like"/>
    <property type="match status" value="1"/>
</dbReference>
<keyword evidence="7" id="KW-0862">Zinc</keyword>
<evidence type="ECO:0000256" key="6">
    <source>
        <dbReference type="ARBA" id="ARBA00022786"/>
    </source>
</evidence>
<feature type="domain" description="RING-type" evidence="10">
    <location>
        <begin position="418"/>
        <end position="459"/>
    </location>
</feature>
<evidence type="ECO:0000259" key="10">
    <source>
        <dbReference type="PROSITE" id="PS50089"/>
    </source>
</evidence>
<keyword evidence="6" id="KW-0833">Ubl conjugation pathway</keyword>
<dbReference type="PROSITE" id="PS50089">
    <property type="entry name" value="ZF_RING_2"/>
    <property type="match status" value="1"/>
</dbReference>
<dbReference type="SUPFAM" id="SSF57850">
    <property type="entry name" value="RING/U-box"/>
    <property type="match status" value="1"/>
</dbReference>
<reference evidence="11 12" key="1">
    <citation type="submission" date="2019-06" db="EMBL/GenBank/DDBJ databases">
        <title>A chromosomal-level reference genome of Carpinus fangiana (Coryloideae, Betulaceae).</title>
        <authorList>
            <person name="Yang X."/>
            <person name="Wang Z."/>
            <person name="Zhang L."/>
            <person name="Hao G."/>
            <person name="Liu J."/>
            <person name="Yang Y."/>
        </authorList>
    </citation>
    <scope>NUCLEOTIDE SEQUENCE [LARGE SCALE GENOMIC DNA]</scope>
    <source>
        <strain evidence="11">Cfa_2016G</strain>
        <tissue evidence="11">Leaf</tissue>
    </source>
</reference>
<dbReference type="GO" id="GO:0005737">
    <property type="term" value="C:cytoplasm"/>
    <property type="evidence" value="ECO:0007669"/>
    <property type="project" value="TreeGrafter"/>
</dbReference>
<name>A0A5N6RRP6_9ROSI</name>